<dbReference type="Proteomes" id="UP001179121">
    <property type="component" value="Chromosome"/>
</dbReference>
<feature type="region of interest" description="Disordered" evidence="3">
    <location>
        <begin position="124"/>
        <end position="228"/>
    </location>
</feature>
<feature type="domain" description="Response regulatory" evidence="4">
    <location>
        <begin position="4"/>
        <end position="120"/>
    </location>
</feature>
<keyword evidence="6" id="KW-1185">Reference proteome</keyword>
<dbReference type="Pfam" id="PF00072">
    <property type="entry name" value="Response_reg"/>
    <property type="match status" value="1"/>
</dbReference>
<dbReference type="InterPro" id="IPR001789">
    <property type="entry name" value="Sig_transdc_resp-reg_receiver"/>
</dbReference>
<sequence length="375" mass="40176">MASKLFVIDSSPAVRRMIEQLSSDQGYEVYSFLDGPSALEAAKKMAPKAVIADYHLNKITFSSFCKELNKLDNLTDTPIISLIDSADHPDEGLYRSLGVAVFLTKPIQPGSLLDTLQSLETSGQAAAKKSKAKRTWPPTSQATDLEEGDSPAEDGEELNFSFEPAGSKEASPQGPSADPPALAPHIDQPSPPDQPRATALTQATEARPSETRSSQPSSSPRPPIAPPHLEMASKTFFDAMASGVAKQVTESLTTSVQSLVSREVDRQVNEKVQDAVRAHLAEVLSPTAVAGSIEPIVRRELPSLVSQQISSHLVSLEPTVLQRMEETTKPAIESAVQAAVEQAVLTAIEQAVQEIVPAVAETQVSEEIKRLSALE</sequence>
<evidence type="ECO:0000259" key="4">
    <source>
        <dbReference type="PROSITE" id="PS50110"/>
    </source>
</evidence>
<dbReference type="PANTHER" id="PTHR44591">
    <property type="entry name" value="STRESS RESPONSE REGULATOR PROTEIN 1"/>
    <property type="match status" value="1"/>
</dbReference>
<keyword evidence="1 2" id="KW-0597">Phosphoprotein</keyword>
<feature type="compositionally biased region" description="Acidic residues" evidence="3">
    <location>
        <begin position="144"/>
        <end position="157"/>
    </location>
</feature>
<organism evidence="5 6">
    <name type="scientific">Nitrospira tepida</name>
    <dbReference type="NCBI Taxonomy" id="2973512"/>
    <lineage>
        <taxon>Bacteria</taxon>
        <taxon>Pseudomonadati</taxon>
        <taxon>Nitrospirota</taxon>
        <taxon>Nitrospiria</taxon>
        <taxon>Nitrospirales</taxon>
        <taxon>Nitrospiraceae</taxon>
        <taxon>Nitrospira</taxon>
    </lineage>
</organism>
<dbReference type="RefSeq" id="WP_289268548.1">
    <property type="nucleotide sequence ID" value="NZ_OX365700.1"/>
</dbReference>
<dbReference type="Gene3D" id="3.40.50.2300">
    <property type="match status" value="1"/>
</dbReference>
<dbReference type="InterPro" id="IPR011006">
    <property type="entry name" value="CheY-like_superfamily"/>
</dbReference>
<feature type="modified residue" description="4-aspartylphosphate" evidence="2">
    <location>
        <position position="53"/>
    </location>
</feature>
<protein>
    <submittedName>
        <fullName evidence="5">Response regulatory domain-containing protein</fullName>
    </submittedName>
</protein>
<dbReference type="SMART" id="SM00448">
    <property type="entry name" value="REC"/>
    <property type="match status" value="1"/>
</dbReference>
<evidence type="ECO:0000313" key="6">
    <source>
        <dbReference type="Proteomes" id="UP001179121"/>
    </source>
</evidence>
<dbReference type="InterPro" id="IPR050595">
    <property type="entry name" value="Bact_response_regulator"/>
</dbReference>
<evidence type="ECO:0000313" key="5">
    <source>
        <dbReference type="EMBL" id="CAI4031784.1"/>
    </source>
</evidence>
<gene>
    <name evidence="5" type="ORF">DNFV4_02203</name>
</gene>
<evidence type="ECO:0000256" key="1">
    <source>
        <dbReference type="ARBA" id="ARBA00022553"/>
    </source>
</evidence>
<dbReference type="CDD" id="cd00156">
    <property type="entry name" value="REC"/>
    <property type="match status" value="1"/>
</dbReference>
<dbReference type="PROSITE" id="PS50110">
    <property type="entry name" value="RESPONSE_REGULATORY"/>
    <property type="match status" value="1"/>
</dbReference>
<accession>A0AA86MZ88</accession>
<dbReference type="PANTHER" id="PTHR44591:SF3">
    <property type="entry name" value="RESPONSE REGULATORY DOMAIN-CONTAINING PROTEIN"/>
    <property type="match status" value="1"/>
</dbReference>
<evidence type="ECO:0000256" key="3">
    <source>
        <dbReference type="SAM" id="MobiDB-lite"/>
    </source>
</evidence>
<reference evidence="5" key="1">
    <citation type="submission" date="2022-10" db="EMBL/GenBank/DDBJ databases">
        <authorList>
            <person name="Koch H."/>
        </authorList>
    </citation>
    <scope>NUCLEOTIDE SEQUENCE</scope>
    <source>
        <strain evidence="5">DNF</strain>
    </source>
</reference>
<dbReference type="SUPFAM" id="SSF52172">
    <property type="entry name" value="CheY-like"/>
    <property type="match status" value="1"/>
</dbReference>
<dbReference type="AlphaFoldDB" id="A0AA86MZ88"/>
<dbReference type="GO" id="GO:0000160">
    <property type="term" value="P:phosphorelay signal transduction system"/>
    <property type="evidence" value="ECO:0007669"/>
    <property type="project" value="InterPro"/>
</dbReference>
<dbReference type="KEGG" id="nti:DNFV4_02203"/>
<name>A0AA86MZ88_9BACT</name>
<proteinExistence type="predicted"/>
<dbReference type="EMBL" id="OX365700">
    <property type="protein sequence ID" value="CAI4031784.1"/>
    <property type="molecule type" value="Genomic_DNA"/>
</dbReference>
<evidence type="ECO:0000256" key="2">
    <source>
        <dbReference type="PROSITE-ProRule" id="PRU00169"/>
    </source>
</evidence>